<dbReference type="Gene3D" id="3.40.630.30">
    <property type="match status" value="1"/>
</dbReference>
<evidence type="ECO:0000259" key="1">
    <source>
        <dbReference type="Pfam" id="PF13302"/>
    </source>
</evidence>
<accession>A0ABT3G7P6</accession>
<dbReference type="Proteomes" id="UP001165653">
    <property type="component" value="Unassembled WGS sequence"/>
</dbReference>
<dbReference type="InterPro" id="IPR000182">
    <property type="entry name" value="GNAT_dom"/>
</dbReference>
<keyword evidence="3" id="KW-1185">Reference proteome</keyword>
<organism evidence="2 3">
    <name type="scientific">Luteolibacter rhizosphaerae</name>
    <dbReference type="NCBI Taxonomy" id="2989719"/>
    <lineage>
        <taxon>Bacteria</taxon>
        <taxon>Pseudomonadati</taxon>
        <taxon>Verrucomicrobiota</taxon>
        <taxon>Verrucomicrobiia</taxon>
        <taxon>Verrucomicrobiales</taxon>
        <taxon>Verrucomicrobiaceae</taxon>
        <taxon>Luteolibacter</taxon>
    </lineage>
</organism>
<proteinExistence type="predicted"/>
<reference evidence="2" key="1">
    <citation type="submission" date="2022-10" db="EMBL/GenBank/DDBJ databases">
        <title>Luteolibacter sp. GHJ8, whole genome shotgun sequencing project.</title>
        <authorList>
            <person name="Zhao G."/>
            <person name="Shen L."/>
        </authorList>
    </citation>
    <scope>NUCLEOTIDE SEQUENCE</scope>
    <source>
        <strain evidence="2">GHJ8</strain>
    </source>
</reference>
<protein>
    <submittedName>
        <fullName evidence="2">GNAT family N-acetyltransferase</fullName>
        <ecNumber evidence="2">2.3.1.-</ecNumber>
    </submittedName>
</protein>
<dbReference type="Pfam" id="PF13302">
    <property type="entry name" value="Acetyltransf_3"/>
    <property type="match status" value="1"/>
</dbReference>
<name>A0ABT3G7P6_9BACT</name>
<gene>
    <name evidence="2" type="ORF">OJ996_19960</name>
</gene>
<feature type="domain" description="N-acetyltransferase" evidence="1">
    <location>
        <begin position="40"/>
        <end position="119"/>
    </location>
</feature>
<dbReference type="GO" id="GO:0016746">
    <property type="term" value="F:acyltransferase activity"/>
    <property type="evidence" value="ECO:0007669"/>
    <property type="project" value="UniProtKB-KW"/>
</dbReference>
<evidence type="ECO:0000313" key="3">
    <source>
        <dbReference type="Proteomes" id="UP001165653"/>
    </source>
</evidence>
<dbReference type="SUPFAM" id="SSF55729">
    <property type="entry name" value="Acyl-CoA N-acyltransferases (Nat)"/>
    <property type="match status" value="1"/>
</dbReference>
<keyword evidence="2" id="KW-0808">Transferase</keyword>
<dbReference type="EMBL" id="JAPDDR010000011">
    <property type="protein sequence ID" value="MCW1915873.1"/>
    <property type="molecule type" value="Genomic_DNA"/>
</dbReference>
<dbReference type="RefSeq" id="WP_264515435.1">
    <property type="nucleotide sequence ID" value="NZ_JAPDDR010000011.1"/>
</dbReference>
<comment type="caution">
    <text evidence="2">The sequence shown here is derived from an EMBL/GenBank/DDBJ whole genome shotgun (WGS) entry which is preliminary data.</text>
</comment>
<evidence type="ECO:0000313" key="2">
    <source>
        <dbReference type="EMBL" id="MCW1915873.1"/>
    </source>
</evidence>
<dbReference type="EC" id="2.3.1.-" evidence="2"/>
<sequence>MPAPPLPPPPPQALHSGPLALRFAKAVVPVGKHLAPYYHFRILSALKDVGHINLRVGDSEHIRRVVGHVGFGIRKRCRGHGFALLACQALAPFAHTIGSPLVLTCDPENHASRRTLERLTGNQGEEISVPPGDPHLKRGSRIKLRFHWHPALMADG</sequence>
<dbReference type="InterPro" id="IPR016181">
    <property type="entry name" value="Acyl_CoA_acyltransferase"/>
</dbReference>
<keyword evidence="2" id="KW-0012">Acyltransferase</keyword>